<feature type="compositionally biased region" description="Pro residues" evidence="1">
    <location>
        <begin position="295"/>
        <end position="305"/>
    </location>
</feature>
<keyword evidence="3" id="KW-1185">Reference proteome</keyword>
<protein>
    <submittedName>
        <fullName evidence="2">DUF2092 domain-containing protein</fullName>
    </submittedName>
</protein>
<dbReference type="Pfam" id="PF09865">
    <property type="entry name" value="DUF2092"/>
    <property type="match status" value="1"/>
</dbReference>
<dbReference type="EMBL" id="JBAFSM010000026">
    <property type="protein sequence ID" value="MEG3438306.1"/>
    <property type="molecule type" value="Genomic_DNA"/>
</dbReference>
<sequence length="311" mass="34471">MKGFFFAKSSSIGIRFPRKTDARPIERSPGFRLAPALDRIDMNFPKLFFLVTLVCLSSIAILPRATAQPRANPEPRAEEKLEPRAIDLLKAMSDRLRAARSMSFTTIATYESPSRIGPPLVYTTIADVTLQRPDKLRVISPGDGQANEFYYNGKTITAYSPMENLVAVAKAPPTIDAALKLAHDSAAIYFPFTDVVVADPYRDIAPGLTHAFYIGQSRAIGGTTTDMIAIANDKVFAQIWIGAEDKLPRMIRAVYRDDPARLRHQVAFDNWKLNIPLAPDAFTFSNPNDAKPIPFARPEPMAPPPRKGDRN</sequence>
<comment type="caution">
    <text evidence="2">The sequence shown here is derived from an EMBL/GenBank/DDBJ whole genome shotgun (WGS) entry which is preliminary data.</text>
</comment>
<name>A0AAW9QXS9_9CHRO</name>
<evidence type="ECO:0000256" key="1">
    <source>
        <dbReference type="SAM" id="MobiDB-lite"/>
    </source>
</evidence>
<gene>
    <name evidence="2" type="ORF">V0288_14345</name>
</gene>
<dbReference type="RefSeq" id="WP_332865787.1">
    <property type="nucleotide sequence ID" value="NZ_JBAFSM010000026.1"/>
</dbReference>
<dbReference type="InterPro" id="IPR019207">
    <property type="entry name" value="DUF2092"/>
</dbReference>
<dbReference type="SUPFAM" id="SSF89392">
    <property type="entry name" value="Prokaryotic lipoproteins and lipoprotein localization factors"/>
    <property type="match status" value="1"/>
</dbReference>
<reference evidence="2 3" key="1">
    <citation type="submission" date="2024-01" db="EMBL/GenBank/DDBJ databases">
        <title>Genomic insights into the taxonomy and metabolism of the cyanobacterium Pannus brasiliensis CCIBt3594.</title>
        <authorList>
            <person name="Machado M."/>
            <person name="Botero N.B."/>
            <person name="Andreote A.P.D."/>
            <person name="Feitosa A.M.T."/>
            <person name="Popin R."/>
            <person name="Sivonen K."/>
            <person name="Fiore M.F."/>
        </authorList>
    </citation>
    <scope>NUCLEOTIDE SEQUENCE [LARGE SCALE GENOMIC DNA]</scope>
    <source>
        <strain evidence="2 3">CCIBt3594</strain>
    </source>
</reference>
<dbReference type="Proteomes" id="UP001328733">
    <property type="component" value="Unassembled WGS sequence"/>
</dbReference>
<dbReference type="InterPro" id="IPR029046">
    <property type="entry name" value="LolA/LolB/LppX"/>
</dbReference>
<evidence type="ECO:0000313" key="2">
    <source>
        <dbReference type="EMBL" id="MEG3438306.1"/>
    </source>
</evidence>
<proteinExistence type="predicted"/>
<accession>A0AAW9QXS9</accession>
<dbReference type="Gene3D" id="2.50.20.10">
    <property type="entry name" value="Lipoprotein localisation LolA/LolB/LppX"/>
    <property type="match status" value="1"/>
</dbReference>
<feature type="region of interest" description="Disordered" evidence="1">
    <location>
        <begin position="292"/>
        <end position="311"/>
    </location>
</feature>
<organism evidence="2 3">
    <name type="scientific">Pannus brasiliensis CCIBt3594</name>
    <dbReference type="NCBI Taxonomy" id="1427578"/>
    <lineage>
        <taxon>Bacteria</taxon>
        <taxon>Bacillati</taxon>
        <taxon>Cyanobacteriota</taxon>
        <taxon>Cyanophyceae</taxon>
        <taxon>Oscillatoriophycideae</taxon>
        <taxon>Chroococcales</taxon>
        <taxon>Microcystaceae</taxon>
        <taxon>Pannus</taxon>
    </lineage>
</organism>
<dbReference type="AlphaFoldDB" id="A0AAW9QXS9"/>
<evidence type="ECO:0000313" key="3">
    <source>
        <dbReference type="Proteomes" id="UP001328733"/>
    </source>
</evidence>